<dbReference type="Pfam" id="PF08281">
    <property type="entry name" value="Sigma70_r4_2"/>
    <property type="match status" value="1"/>
</dbReference>
<dbReference type="GO" id="GO:0016987">
    <property type="term" value="F:sigma factor activity"/>
    <property type="evidence" value="ECO:0007669"/>
    <property type="project" value="UniProtKB-KW"/>
</dbReference>
<evidence type="ECO:0000259" key="6">
    <source>
        <dbReference type="Pfam" id="PF08281"/>
    </source>
</evidence>
<dbReference type="SUPFAM" id="SSF88659">
    <property type="entry name" value="Sigma3 and sigma4 domains of RNA polymerase sigma factors"/>
    <property type="match status" value="1"/>
</dbReference>
<evidence type="ECO:0000256" key="4">
    <source>
        <dbReference type="ARBA" id="ARBA00023163"/>
    </source>
</evidence>
<evidence type="ECO:0000313" key="8">
    <source>
        <dbReference type="Proteomes" id="UP000679691"/>
    </source>
</evidence>
<keyword evidence="4" id="KW-0804">Transcription</keyword>
<dbReference type="Proteomes" id="UP000679691">
    <property type="component" value="Unassembled WGS sequence"/>
</dbReference>
<dbReference type="InterPro" id="IPR039425">
    <property type="entry name" value="RNA_pol_sigma-70-like"/>
</dbReference>
<dbReference type="InterPro" id="IPR013249">
    <property type="entry name" value="RNA_pol_sigma70_r4_t2"/>
</dbReference>
<gene>
    <name evidence="7" type="ORF">J5U18_02005</name>
</gene>
<evidence type="ECO:0000259" key="5">
    <source>
        <dbReference type="Pfam" id="PF04542"/>
    </source>
</evidence>
<dbReference type="InterPro" id="IPR007627">
    <property type="entry name" value="RNA_pol_sigma70_r2"/>
</dbReference>
<dbReference type="RefSeq" id="WP_353545832.1">
    <property type="nucleotide sequence ID" value="NZ_JAGKSB010000002.1"/>
</dbReference>
<sequence>MSEISKEYIFRKYYKQFCHYAWQITKDAILAEDIVQDAFVSYFDQEEKIYDQETAIKNFLYTAIRFTALKKIRNEQTVERYWLKNKFEEASDTQIEVDIIRSEVITHIFETMKYMPNSCKEIFRLGYLEGFTNLEIAEMENISVNTVKTQKQRALKILKTKLNPEFFMLFLLLFQDVDYF</sequence>
<keyword evidence="8" id="KW-1185">Reference proteome</keyword>
<reference evidence="7" key="1">
    <citation type="submission" date="2021-03" db="EMBL/GenBank/DDBJ databases">
        <authorList>
            <person name="Lu T."/>
            <person name="Wang Q."/>
            <person name="Han X."/>
        </authorList>
    </citation>
    <scope>NUCLEOTIDE SEQUENCE</scope>
    <source>
        <strain evidence="7">WQ 2009</strain>
    </source>
</reference>
<dbReference type="PANTHER" id="PTHR43133:SF46">
    <property type="entry name" value="RNA POLYMERASE SIGMA-70 FACTOR ECF SUBFAMILY"/>
    <property type="match status" value="1"/>
</dbReference>
<dbReference type="PANTHER" id="PTHR43133">
    <property type="entry name" value="RNA POLYMERASE ECF-TYPE SIGMA FACTO"/>
    <property type="match status" value="1"/>
</dbReference>
<dbReference type="AlphaFoldDB" id="A0A8T4H680"/>
<dbReference type="Gene3D" id="1.10.10.10">
    <property type="entry name" value="Winged helix-like DNA-binding domain superfamily/Winged helix DNA-binding domain"/>
    <property type="match status" value="1"/>
</dbReference>
<accession>A0A8T4H680</accession>
<dbReference type="EMBL" id="JAGKSB010000002">
    <property type="protein sequence ID" value="MBP3942349.1"/>
    <property type="molecule type" value="Genomic_DNA"/>
</dbReference>
<dbReference type="InterPro" id="IPR013325">
    <property type="entry name" value="RNA_pol_sigma_r2"/>
</dbReference>
<dbReference type="InterPro" id="IPR014284">
    <property type="entry name" value="RNA_pol_sigma-70_dom"/>
</dbReference>
<organism evidence="7 8">
    <name type="scientific">Rhinopithecimicrobium faecis</name>
    <dbReference type="NCBI Taxonomy" id="2820698"/>
    <lineage>
        <taxon>Bacteria</taxon>
        <taxon>Pseudomonadati</taxon>
        <taxon>Bacteroidota</taxon>
        <taxon>Sphingobacteriia</taxon>
        <taxon>Sphingobacteriales</taxon>
        <taxon>Sphingobacteriaceae</taxon>
        <taxon>Rhinopithecimicrobium</taxon>
    </lineage>
</organism>
<evidence type="ECO:0000313" key="7">
    <source>
        <dbReference type="EMBL" id="MBP3942349.1"/>
    </source>
</evidence>
<comment type="similarity">
    <text evidence="1">Belongs to the sigma-70 factor family. ECF subfamily.</text>
</comment>
<dbReference type="GO" id="GO:0003677">
    <property type="term" value="F:DNA binding"/>
    <property type="evidence" value="ECO:0007669"/>
    <property type="project" value="InterPro"/>
</dbReference>
<dbReference type="SUPFAM" id="SSF88946">
    <property type="entry name" value="Sigma2 domain of RNA polymerase sigma factors"/>
    <property type="match status" value="1"/>
</dbReference>
<dbReference type="InterPro" id="IPR013324">
    <property type="entry name" value="RNA_pol_sigma_r3/r4-like"/>
</dbReference>
<keyword evidence="3" id="KW-0731">Sigma factor</keyword>
<proteinExistence type="inferred from homology"/>
<evidence type="ECO:0000256" key="2">
    <source>
        <dbReference type="ARBA" id="ARBA00023015"/>
    </source>
</evidence>
<dbReference type="Pfam" id="PF04542">
    <property type="entry name" value="Sigma70_r2"/>
    <property type="match status" value="1"/>
</dbReference>
<protein>
    <submittedName>
        <fullName evidence="7">Sigma-70 family RNA polymerase sigma factor</fullName>
    </submittedName>
</protein>
<feature type="domain" description="RNA polymerase sigma-70 region 2" evidence="5">
    <location>
        <begin position="9"/>
        <end position="76"/>
    </location>
</feature>
<name>A0A8T4H680_9SPHI</name>
<feature type="domain" description="RNA polymerase sigma factor 70 region 4 type 2" evidence="6">
    <location>
        <begin position="112"/>
        <end position="157"/>
    </location>
</feature>
<keyword evidence="2" id="KW-0805">Transcription regulation</keyword>
<dbReference type="InterPro" id="IPR036388">
    <property type="entry name" value="WH-like_DNA-bd_sf"/>
</dbReference>
<comment type="caution">
    <text evidence="7">The sequence shown here is derived from an EMBL/GenBank/DDBJ whole genome shotgun (WGS) entry which is preliminary data.</text>
</comment>
<evidence type="ECO:0000256" key="3">
    <source>
        <dbReference type="ARBA" id="ARBA00023082"/>
    </source>
</evidence>
<evidence type="ECO:0000256" key="1">
    <source>
        <dbReference type="ARBA" id="ARBA00010641"/>
    </source>
</evidence>
<dbReference type="NCBIfam" id="TIGR02937">
    <property type="entry name" value="sigma70-ECF"/>
    <property type="match status" value="1"/>
</dbReference>
<dbReference type="Gene3D" id="1.10.1740.10">
    <property type="match status" value="1"/>
</dbReference>
<dbReference type="GO" id="GO:0006352">
    <property type="term" value="P:DNA-templated transcription initiation"/>
    <property type="evidence" value="ECO:0007669"/>
    <property type="project" value="InterPro"/>
</dbReference>